<evidence type="ECO:0000256" key="2">
    <source>
        <dbReference type="ARBA" id="ARBA00012074"/>
    </source>
</evidence>
<dbReference type="RefSeq" id="WP_047791452.1">
    <property type="nucleotide sequence ID" value="NZ_CP011856.1"/>
</dbReference>
<dbReference type="GO" id="GO:0051191">
    <property type="term" value="P:prosthetic group biosynthetic process"/>
    <property type="evidence" value="ECO:0007669"/>
    <property type="project" value="TreeGrafter"/>
</dbReference>
<sequence length="294" mass="34000">MITNLIINSKKKKNYQSYYQQWNKLITWAIECITTEANSYPSFGLVSKKDAGCHQDMNIKTFIKSSKTFKFYFNDIINLVLTNPELDFATLRKLGCYQEARMLSATNNINTHKGLIFAFGIIFYISCYGMHYQIPFNKWSSLIKTLTVSLQKDFENFTGQTYGEKLYQLHNITGARGLALTGYRVVFEEGLPFLKHYQKQYPELSDEDYSLLLLVFYLSKIKDTTLIVKVGYQQSMKIANKAQEWLEILATSGWQNFYEIILEHNLSYQQQKISPGGCADLCVITLFLAQLINN</sequence>
<dbReference type="AlphaFoldDB" id="A0A0H3XHM8"/>
<keyword evidence="4" id="KW-0547">Nucleotide-binding</keyword>
<reference evidence="7 8" key="1">
    <citation type="journal article" date="2015" name="Genome Biol. Evol.">
        <title>Found and Lost: The Fates of Horizontally Acquired Genes in Arthropod-Symbiotic Spiroplasma.</title>
        <authorList>
            <person name="Lo W.S."/>
            <person name="Gasparich G.E."/>
            <person name="Kuo C.H."/>
        </authorList>
    </citation>
    <scope>NUCLEOTIDE SEQUENCE [LARGE SCALE GENOMIC DNA]</scope>
    <source>
        <strain evidence="8">TDA-040725-5</strain>
    </source>
</reference>
<dbReference type="InterPro" id="IPR002736">
    <property type="entry name" value="CitG"/>
</dbReference>
<comment type="catalytic activity">
    <reaction evidence="1">
        <text>3'-dephospho-CoA + ATP = 2'-(5''-triphospho-alpha-D-ribosyl)-3'-dephospho-CoA + adenine</text>
        <dbReference type="Rhea" id="RHEA:15117"/>
        <dbReference type="ChEBI" id="CHEBI:16708"/>
        <dbReference type="ChEBI" id="CHEBI:30616"/>
        <dbReference type="ChEBI" id="CHEBI:57328"/>
        <dbReference type="ChEBI" id="CHEBI:61378"/>
        <dbReference type="EC" id="2.4.2.52"/>
    </reaction>
</comment>
<gene>
    <name evidence="7" type="primary">citG</name>
    <name evidence="7" type="ORF">SERIO_v1c06550</name>
</gene>
<dbReference type="EC" id="2.4.2.52" evidence="2"/>
<evidence type="ECO:0000313" key="7">
    <source>
        <dbReference type="EMBL" id="AKM54223.1"/>
    </source>
</evidence>
<evidence type="ECO:0000256" key="1">
    <source>
        <dbReference type="ARBA" id="ARBA00001210"/>
    </source>
</evidence>
<evidence type="ECO:0000313" key="8">
    <source>
        <dbReference type="Proteomes" id="UP000035661"/>
    </source>
</evidence>
<keyword evidence="5" id="KW-0067">ATP-binding</keyword>
<protein>
    <recommendedName>
        <fullName evidence="2">triphosphoribosyl-dephospho-CoA synthase</fullName>
        <ecNumber evidence="2">2.4.2.52</ecNumber>
    </recommendedName>
</protein>
<dbReference type="PATRIC" id="fig|743698.3.peg.657"/>
<dbReference type="PANTHER" id="PTHR30201:SF2">
    <property type="entry name" value="2-(5''-TRIPHOSPHORIBOSYL)-3'-DEPHOSPHOCOENZYME-A SYNTHASE"/>
    <property type="match status" value="1"/>
</dbReference>
<organism evidence="7 8">
    <name type="scientific">Spiroplasma eriocheiris</name>
    <dbReference type="NCBI Taxonomy" id="315358"/>
    <lineage>
        <taxon>Bacteria</taxon>
        <taxon>Bacillati</taxon>
        <taxon>Mycoplasmatota</taxon>
        <taxon>Mollicutes</taxon>
        <taxon>Entomoplasmatales</taxon>
        <taxon>Spiroplasmataceae</taxon>
        <taxon>Spiroplasma</taxon>
    </lineage>
</organism>
<dbReference type="STRING" id="315358.SERIO_v1c06550"/>
<keyword evidence="6" id="KW-1133">Transmembrane helix</keyword>
<dbReference type="GO" id="GO:0046917">
    <property type="term" value="F:triphosphoribosyl-dephospho-CoA synthase activity"/>
    <property type="evidence" value="ECO:0007669"/>
    <property type="project" value="UniProtKB-EC"/>
</dbReference>
<feature type="transmembrane region" description="Helical" evidence="6">
    <location>
        <begin position="114"/>
        <end position="134"/>
    </location>
</feature>
<keyword evidence="6" id="KW-0812">Transmembrane</keyword>
<dbReference type="Proteomes" id="UP000035661">
    <property type="component" value="Chromosome"/>
</dbReference>
<dbReference type="KEGG" id="seri:SERIO_v1c06550"/>
<keyword evidence="8" id="KW-1185">Reference proteome</keyword>
<accession>A0A0H3XHM8</accession>
<evidence type="ECO:0000256" key="4">
    <source>
        <dbReference type="ARBA" id="ARBA00022741"/>
    </source>
</evidence>
<dbReference type="EMBL" id="CP011856">
    <property type="protein sequence ID" value="AKM54223.1"/>
    <property type="molecule type" value="Genomic_DNA"/>
</dbReference>
<dbReference type="Gene3D" id="1.10.4200.10">
    <property type="entry name" value="Triphosphoribosyl-dephospho-CoA protein"/>
    <property type="match status" value="1"/>
</dbReference>
<evidence type="ECO:0000256" key="3">
    <source>
        <dbReference type="ARBA" id="ARBA00022679"/>
    </source>
</evidence>
<evidence type="ECO:0000256" key="5">
    <source>
        <dbReference type="ARBA" id="ARBA00022840"/>
    </source>
</evidence>
<proteinExistence type="predicted"/>
<keyword evidence="3" id="KW-0808">Transferase</keyword>
<dbReference type="Pfam" id="PF01874">
    <property type="entry name" value="CitG"/>
    <property type="match status" value="1"/>
</dbReference>
<dbReference type="PANTHER" id="PTHR30201">
    <property type="entry name" value="TRIPHOSPHORIBOSYL-DEPHOSPHO-COA SYNTHASE"/>
    <property type="match status" value="1"/>
</dbReference>
<reference evidence="8" key="2">
    <citation type="submission" date="2015-06" db="EMBL/GenBank/DDBJ databases">
        <title>Complete genome sequence of Spiroplasma eriocheiris TDA-040725-5 (DSM 21848).</title>
        <authorList>
            <person name="Lo W.-S."/>
            <person name="Kuo C.-H."/>
        </authorList>
    </citation>
    <scope>NUCLEOTIDE SEQUENCE [LARGE SCALE GENOMIC DNA]</scope>
    <source>
        <strain evidence="8">TDA-040725-5</strain>
    </source>
</reference>
<evidence type="ECO:0000256" key="6">
    <source>
        <dbReference type="SAM" id="Phobius"/>
    </source>
</evidence>
<name>A0A0H3XHM8_9MOLU</name>
<dbReference type="GO" id="GO:0005524">
    <property type="term" value="F:ATP binding"/>
    <property type="evidence" value="ECO:0007669"/>
    <property type="project" value="UniProtKB-KW"/>
</dbReference>
<keyword evidence="6" id="KW-0472">Membrane</keyword>